<dbReference type="OrthoDB" id="26679at2759"/>
<protein>
    <recommendedName>
        <fullName evidence="4">Oxidation resistance protein 1</fullName>
    </recommendedName>
</protein>
<dbReference type="AlphaFoldDB" id="D8TJB0"/>
<evidence type="ECO:0000256" key="4">
    <source>
        <dbReference type="ARBA" id="ARBA00040604"/>
    </source>
</evidence>
<dbReference type="KEGG" id="vcn:VOLCADRAFT_56079"/>
<evidence type="ECO:0000313" key="6">
    <source>
        <dbReference type="EMBL" id="EFJ52510.1"/>
    </source>
</evidence>
<dbReference type="PROSITE" id="PS51886">
    <property type="entry name" value="TLDC"/>
    <property type="match status" value="1"/>
</dbReference>
<comment type="similarity">
    <text evidence="2">Belongs to the OXR1 family.</text>
</comment>
<evidence type="ECO:0000256" key="2">
    <source>
        <dbReference type="ARBA" id="ARBA00009540"/>
    </source>
</evidence>
<keyword evidence="3" id="KW-0496">Mitochondrion</keyword>
<dbReference type="InterPro" id="IPR006571">
    <property type="entry name" value="TLDc_dom"/>
</dbReference>
<dbReference type="RefSeq" id="XP_002946583.1">
    <property type="nucleotide sequence ID" value="XM_002946537.1"/>
</dbReference>
<dbReference type="FunCoup" id="D8TJB0">
    <property type="interactions" value="134"/>
</dbReference>
<dbReference type="SMART" id="SM00584">
    <property type="entry name" value="TLDc"/>
    <property type="match status" value="1"/>
</dbReference>
<dbReference type="Proteomes" id="UP000001058">
    <property type="component" value="Unassembled WGS sequence"/>
</dbReference>
<keyword evidence="7" id="KW-1185">Reference proteome</keyword>
<sequence length="173" mass="19287">MRFVGEPSVILNDLQMRALASAVPPLERMKDWVLSYSTAKHGISLQTLYRRAVGGMPTILLVRDFGGFVFGCFTPDSWRVAPRYYGSGETFVFQLEPHRVAYPWRSMSKTKNDLFQYGTPECLAVGGVGHFAIWLDAELLSGSSGICGTFGSPCLANGEEFRVQHLEVWQTTQ</sequence>
<dbReference type="Pfam" id="PF07534">
    <property type="entry name" value="TLD"/>
    <property type="match status" value="1"/>
</dbReference>
<dbReference type="PANTHER" id="PTHR23354">
    <property type="entry name" value="NUCLEOLAR PROTEIN 7/ESTROGEN RECEPTOR COACTIVATOR-RELATED"/>
    <property type="match status" value="1"/>
</dbReference>
<dbReference type="InParanoid" id="D8TJB0"/>
<dbReference type="EMBL" id="GL378324">
    <property type="protein sequence ID" value="EFJ52510.1"/>
    <property type="molecule type" value="Genomic_DNA"/>
</dbReference>
<dbReference type="PANTHER" id="PTHR23354:SF62">
    <property type="entry name" value="MUSTARD, ISOFORM V"/>
    <property type="match status" value="1"/>
</dbReference>
<dbReference type="GO" id="GO:0005739">
    <property type="term" value="C:mitochondrion"/>
    <property type="evidence" value="ECO:0007669"/>
    <property type="project" value="UniProtKB-SubCell"/>
</dbReference>
<dbReference type="eggNOG" id="KOG2372">
    <property type="taxonomic scope" value="Eukaryota"/>
</dbReference>
<evidence type="ECO:0000256" key="3">
    <source>
        <dbReference type="ARBA" id="ARBA00023128"/>
    </source>
</evidence>
<name>D8TJB0_VOLCA</name>
<evidence type="ECO:0000313" key="7">
    <source>
        <dbReference type="Proteomes" id="UP000001058"/>
    </source>
</evidence>
<accession>D8TJB0</accession>
<gene>
    <name evidence="6" type="ORF">VOLCADRAFT_56079</name>
</gene>
<dbReference type="GeneID" id="9624541"/>
<reference evidence="6 7" key="1">
    <citation type="journal article" date="2010" name="Science">
        <title>Genomic analysis of organismal complexity in the multicellular green alga Volvox carteri.</title>
        <authorList>
            <person name="Prochnik S.E."/>
            <person name="Umen J."/>
            <person name="Nedelcu A.M."/>
            <person name="Hallmann A."/>
            <person name="Miller S.M."/>
            <person name="Nishii I."/>
            <person name="Ferris P."/>
            <person name="Kuo A."/>
            <person name="Mitros T."/>
            <person name="Fritz-Laylin L.K."/>
            <person name="Hellsten U."/>
            <person name="Chapman J."/>
            <person name="Simakov O."/>
            <person name="Rensing S.A."/>
            <person name="Terry A."/>
            <person name="Pangilinan J."/>
            <person name="Kapitonov V."/>
            <person name="Jurka J."/>
            <person name="Salamov A."/>
            <person name="Shapiro H."/>
            <person name="Schmutz J."/>
            <person name="Grimwood J."/>
            <person name="Lindquist E."/>
            <person name="Lucas S."/>
            <person name="Grigoriev I.V."/>
            <person name="Schmitt R."/>
            <person name="Kirk D."/>
            <person name="Rokhsar D.S."/>
        </authorList>
    </citation>
    <scope>NUCLEOTIDE SEQUENCE [LARGE SCALE GENOMIC DNA]</scope>
    <source>
        <strain evidence="7">f. Nagariensis / Eve</strain>
    </source>
</reference>
<comment type="subcellular location">
    <subcellularLocation>
        <location evidence="1">Mitochondrion</location>
    </subcellularLocation>
</comment>
<proteinExistence type="inferred from homology"/>
<organism evidence="7">
    <name type="scientific">Volvox carteri f. nagariensis</name>
    <dbReference type="NCBI Taxonomy" id="3068"/>
    <lineage>
        <taxon>Eukaryota</taxon>
        <taxon>Viridiplantae</taxon>
        <taxon>Chlorophyta</taxon>
        <taxon>core chlorophytes</taxon>
        <taxon>Chlorophyceae</taxon>
        <taxon>CS clade</taxon>
        <taxon>Chlamydomonadales</taxon>
        <taxon>Volvocaceae</taxon>
        <taxon>Volvox</taxon>
    </lineage>
</organism>
<evidence type="ECO:0000256" key="1">
    <source>
        <dbReference type="ARBA" id="ARBA00004173"/>
    </source>
</evidence>
<feature type="domain" description="TLDc" evidence="5">
    <location>
        <begin position="9"/>
        <end position="172"/>
    </location>
</feature>
<evidence type="ECO:0000259" key="5">
    <source>
        <dbReference type="PROSITE" id="PS51886"/>
    </source>
</evidence>